<protein>
    <submittedName>
        <fullName evidence="2">Uncharacterized protein</fullName>
    </submittedName>
</protein>
<proteinExistence type="predicted"/>
<evidence type="ECO:0000256" key="1">
    <source>
        <dbReference type="SAM" id="MobiDB-lite"/>
    </source>
</evidence>
<dbReference type="AlphaFoldDB" id="A0A177E2N2"/>
<sequence>MHSYLRPPSYRTGARRDRIRRKRSKGPKRVRIARELVRNIYHARLGGPLLRLEEDGFILAALCALLLDTR</sequence>
<keyword evidence="3" id="KW-1185">Reference proteome</keyword>
<organism evidence="2 3">
    <name type="scientific">Alternaria alternata</name>
    <name type="common">Alternaria rot fungus</name>
    <name type="synonym">Torula alternata</name>
    <dbReference type="NCBI Taxonomy" id="5599"/>
    <lineage>
        <taxon>Eukaryota</taxon>
        <taxon>Fungi</taxon>
        <taxon>Dikarya</taxon>
        <taxon>Ascomycota</taxon>
        <taxon>Pezizomycotina</taxon>
        <taxon>Dothideomycetes</taxon>
        <taxon>Pleosporomycetidae</taxon>
        <taxon>Pleosporales</taxon>
        <taxon>Pleosporineae</taxon>
        <taxon>Pleosporaceae</taxon>
        <taxon>Alternaria</taxon>
        <taxon>Alternaria sect. Alternaria</taxon>
        <taxon>Alternaria alternata complex</taxon>
    </lineage>
</organism>
<feature type="region of interest" description="Disordered" evidence="1">
    <location>
        <begin position="1"/>
        <end position="27"/>
    </location>
</feature>
<dbReference type="GeneID" id="29109593"/>
<dbReference type="RefSeq" id="XP_018391419.1">
    <property type="nucleotide sequence ID" value="XM_018523999.1"/>
</dbReference>
<feature type="compositionally biased region" description="Basic residues" evidence="1">
    <location>
        <begin position="17"/>
        <end position="27"/>
    </location>
</feature>
<gene>
    <name evidence="2" type="ORF">CC77DRAFT_1015337</name>
</gene>
<dbReference type="VEuPathDB" id="FungiDB:CC77DRAFT_1015337"/>
<evidence type="ECO:0000313" key="2">
    <source>
        <dbReference type="EMBL" id="OAG25998.1"/>
    </source>
</evidence>
<dbReference type="KEGG" id="aalt:CC77DRAFT_1015337"/>
<accession>A0A177E2N2</accession>
<reference evidence="2 3" key="1">
    <citation type="submission" date="2016-05" db="EMBL/GenBank/DDBJ databases">
        <title>Comparative analysis of secretome profiles of manganese(II)-oxidizing ascomycete fungi.</title>
        <authorList>
            <consortium name="DOE Joint Genome Institute"/>
            <person name="Zeiner C.A."/>
            <person name="Purvine S.O."/>
            <person name="Zink E.M."/>
            <person name="Wu S."/>
            <person name="Pasa-Tolic L."/>
            <person name="Chaput D.L."/>
            <person name="Haridas S."/>
            <person name="Grigoriev I.V."/>
            <person name="Santelli C.M."/>
            <person name="Hansel C.M."/>
        </authorList>
    </citation>
    <scope>NUCLEOTIDE SEQUENCE [LARGE SCALE GENOMIC DNA]</scope>
    <source>
        <strain evidence="2 3">SRC1lrK2f</strain>
    </source>
</reference>
<evidence type="ECO:0000313" key="3">
    <source>
        <dbReference type="Proteomes" id="UP000077248"/>
    </source>
</evidence>
<name>A0A177E2N2_ALTAL</name>
<dbReference type="EMBL" id="KV441469">
    <property type="protein sequence ID" value="OAG25998.1"/>
    <property type="molecule type" value="Genomic_DNA"/>
</dbReference>
<dbReference type="Proteomes" id="UP000077248">
    <property type="component" value="Unassembled WGS sequence"/>
</dbReference>